<sequence length="50" mass="5820">MSSALKNTLSLLEVTPESYKYFSCGSLELDEYLKRYAKGNHKKASERRLY</sequence>
<protein>
    <submittedName>
        <fullName evidence="1">Uncharacterized protein</fullName>
    </submittedName>
</protein>
<dbReference type="EMBL" id="JSAM01000129">
    <property type="protein sequence ID" value="KIA76162.1"/>
    <property type="molecule type" value="Genomic_DNA"/>
</dbReference>
<reference evidence="1 2" key="1">
    <citation type="journal article" date="2014" name="Mol. Biol. Evol.">
        <title>Massive expansion of Ubiquitination-related gene families within the Chlamydiae.</title>
        <authorList>
            <person name="Domman D."/>
            <person name="Collingro A."/>
            <person name="Lagkouvardos I."/>
            <person name="Gehre L."/>
            <person name="Weinmaier T."/>
            <person name="Rattei T."/>
            <person name="Subtil A."/>
            <person name="Horn M."/>
        </authorList>
    </citation>
    <scope>NUCLEOTIDE SEQUENCE [LARGE SCALE GENOMIC DNA]</scope>
    <source>
        <strain evidence="1 2">OEW1</strain>
    </source>
</reference>
<dbReference type="AlphaFoldDB" id="A0A0C1E415"/>
<dbReference type="PATRIC" id="fig|83552.4.peg.2737"/>
<dbReference type="Proteomes" id="UP000031307">
    <property type="component" value="Unassembled WGS sequence"/>
</dbReference>
<organism evidence="1 2">
    <name type="scientific">Parachlamydia acanthamoebae</name>
    <dbReference type="NCBI Taxonomy" id="83552"/>
    <lineage>
        <taxon>Bacteria</taxon>
        <taxon>Pseudomonadati</taxon>
        <taxon>Chlamydiota</taxon>
        <taxon>Chlamydiia</taxon>
        <taxon>Parachlamydiales</taxon>
        <taxon>Parachlamydiaceae</taxon>
        <taxon>Parachlamydia</taxon>
    </lineage>
</organism>
<name>A0A0C1E415_9BACT</name>
<evidence type="ECO:0000313" key="2">
    <source>
        <dbReference type="Proteomes" id="UP000031307"/>
    </source>
</evidence>
<proteinExistence type="predicted"/>
<evidence type="ECO:0000313" key="1">
    <source>
        <dbReference type="EMBL" id="KIA76162.1"/>
    </source>
</evidence>
<comment type="caution">
    <text evidence="1">The sequence shown here is derived from an EMBL/GenBank/DDBJ whole genome shotgun (WGS) entry which is preliminary data.</text>
</comment>
<accession>A0A0C1E415</accession>
<gene>
    <name evidence="1" type="ORF">DB43_AS00320</name>
</gene>